<dbReference type="InterPro" id="IPR036922">
    <property type="entry name" value="Rieske_2Fe-2S_sf"/>
</dbReference>
<dbReference type="Proteomes" id="UP000322981">
    <property type="component" value="Unassembled WGS sequence"/>
</dbReference>
<keyword evidence="9" id="KW-1185">Reference proteome</keyword>
<accession>A0A5M8FP03</accession>
<comment type="caution">
    <text evidence="8">The sequence shown here is derived from an EMBL/GenBank/DDBJ whole genome shotgun (WGS) entry which is preliminary data.</text>
</comment>
<dbReference type="GO" id="GO:0051920">
    <property type="term" value="F:peroxiredoxin activity"/>
    <property type="evidence" value="ECO:0007669"/>
    <property type="project" value="InterPro"/>
</dbReference>
<name>A0A5M8FP03_9GAMM</name>
<evidence type="ECO:0000256" key="5">
    <source>
        <dbReference type="ARBA" id="ARBA00034078"/>
    </source>
</evidence>
<dbReference type="InterPro" id="IPR017941">
    <property type="entry name" value="Rieske_2Fe-2S"/>
</dbReference>
<keyword evidence="2" id="KW-0479">Metal-binding</keyword>
<evidence type="ECO:0000256" key="2">
    <source>
        <dbReference type="ARBA" id="ARBA00022723"/>
    </source>
</evidence>
<dbReference type="AlphaFoldDB" id="A0A5M8FP03"/>
<evidence type="ECO:0000256" key="3">
    <source>
        <dbReference type="ARBA" id="ARBA00023004"/>
    </source>
</evidence>
<dbReference type="SUPFAM" id="SSF50022">
    <property type="entry name" value="ISP domain"/>
    <property type="match status" value="1"/>
</dbReference>
<keyword evidence="1" id="KW-0001">2Fe-2S</keyword>
<dbReference type="InterPro" id="IPR003779">
    <property type="entry name" value="CMD-like"/>
</dbReference>
<dbReference type="PANTHER" id="PTHR21496:SF0">
    <property type="entry name" value="RIESKE DOMAIN-CONTAINING PROTEIN"/>
    <property type="match status" value="1"/>
</dbReference>
<dbReference type="GO" id="GO:0051537">
    <property type="term" value="F:2 iron, 2 sulfur cluster binding"/>
    <property type="evidence" value="ECO:0007669"/>
    <property type="project" value="UniProtKB-KW"/>
</dbReference>
<dbReference type="Pfam" id="PF02627">
    <property type="entry name" value="CMD"/>
    <property type="match status" value="1"/>
</dbReference>
<evidence type="ECO:0000313" key="8">
    <source>
        <dbReference type="EMBL" id="KAA6186653.1"/>
    </source>
</evidence>
<evidence type="ECO:0000313" key="9">
    <source>
        <dbReference type="Proteomes" id="UP000322981"/>
    </source>
</evidence>
<dbReference type="Gene3D" id="1.20.1290.10">
    <property type="entry name" value="AhpD-like"/>
    <property type="match status" value="1"/>
</dbReference>
<proteinExistence type="inferred from homology"/>
<comment type="cofactor">
    <cofactor evidence="5">
        <name>[2Fe-2S] cluster</name>
        <dbReference type="ChEBI" id="CHEBI:190135"/>
    </cofactor>
</comment>
<dbReference type="RefSeq" id="WP_150090891.1">
    <property type="nucleotide sequence ID" value="NZ_JBFUOH010000052.1"/>
</dbReference>
<dbReference type="EMBL" id="VWXX01000004">
    <property type="protein sequence ID" value="KAA6186653.1"/>
    <property type="molecule type" value="Genomic_DNA"/>
</dbReference>
<keyword evidence="3" id="KW-0408">Iron</keyword>
<evidence type="ECO:0000256" key="1">
    <source>
        <dbReference type="ARBA" id="ARBA00022714"/>
    </source>
</evidence>
<dbReference type="PANTHER" id="PTHR21496">
    <property type="entry name" value="FERREDOXIN-RELATED"/>
    <property type="match status" value="1"/>
</dbReference>
<protein>
    <submittedName>
        <fullName evidence="8">Rieske 2Fe-2S domain-containing protein</fullName>
    </submittedName>
</protein>
<evidence type="ECO:0000256" key="4">
    <source>
        <dbReference type="ARBA" id="ARBA00023014"/>
    </source>
</evidence>
<evidence type="ECO:0000256" key="6">
    <source>
        <dbReference type="ARBA" id="ARBA00038001"/>
    </source>
</evidence>
<reference evidence="8 9" key="1">
    <citation type="submission" date="2019-09" db="EMBL/GenBank/DDBJ databases">
        <title>Whole-genome sequence of the purple sulfur bacterium Thiohalocapsa marina DSM 19078.</title>
        <authorList>
            <person name="Kyndt J.A."/>
            <person name="Meyer T.E."/>
        </authorList>
    </citation>
    <scope>NUCLEOTIDE SEQUENCE [LARGE SCALE GENOMIC DNA]</scope>
    <source>
        <strain evidence="8 9">DSM 19078</strain>
    </source>
</reference>
<dbReference type="PROSITE" id="PS51296">
    <property type="entry name" value="RIESKE"/>
    <property type="match status" value="1"/>
</dbReference>
<dbReference type="Pfam" id="PF00355">
    <property type="entry name" value="Rieske"/>
    <property type="match status" value="1"/>
</dbReference>
<evidence type="ECO:0000259" key="7">
    <source>
        <dbReference type="PROSITE" id="PS51296"/>
    </source>
</evidence>
<feature type="domain" description="Rieske" evidence="7">
    <location>
        <begin position="112"/>
        <end position="206"/>
    </location>
</feature>
<dbReference type="InterPro" id="IPR029032">
    <property type="entry name" value="AhpD-like"/>
</dbReference>
<comment type="similarity">
    <text evidence="6">Belongs to the bacterial ring-hydroxylating dioxygenase ferredoxin component family.</text>
</comment>
<dbReference type="SUPFAM" id="SSF69118">
    <property type="entry name" value="AhpD-like"/>
    <property type="match status" value="1"/>
</dbReference>
<organism evidence="8 9">
    <name type="scientific">Thiohalocapsa marina</name>
    <dbReference type="NCBI Taxonomy" id="424902"/>
    <lineage>
        <taxon>Bacteria</taxon>
        <taxon>Pseudomonadati</taxon>
        <taxon>Pseudomonadota</taxon>
        <taxon>Gammaproteobacteria</taxon>
        <taxon>Chromatiales</taxon>
        <taxon>Chromatiaceae</taxon>
        <taxon>Thiohalocapsa</taxon>
    </lineage>
</organism>
<sequence length="208" mass="23478">MSDALNYLVEVRGDALGHYFKFLKDSGKHLDPKTRDLISVITKVHAQTENGFKQYLTRALRDGCTPLEIIDALLMAFPALGLAKIVWATDILLEMGIPEFSPELIAAQPQWRDLMAVADLADGEVRRVDCGARSVFVYREGESCKVYDSHCPHQVTNIPHLALEGLTLTCPKHQWKFDIRTGDCIEKGKHPLKAFETKIEDGRLFARW</sequence>
<keyword evidence="4" id="KW-0411">Iron-sulfur</keyword>
<dbReference type="OrthoDB" id="9800167at2"/>
<dbReference type="GO" id="GO:0046872">
    <property type="term" value="F:metal ion binding"/>
    <property type="evidence" value="ECO:0007669"/>
    <property type="project" value="UniProtKB-KW"/>
</dbReference>
<gene>
    <name evidence="8" type="ORF">F2Q65_04580</name>
</gene>
<dbReference type="Gene3D" id="2.102.10.10">
    <property type="entry name" value="Rieske [2Fe-2S] iron-sulphur domain"/>
    <property type="match status" value="1"/>
</dbReference>